<gene>
    <name evidence="1" type="ORF">M9H77_32071</name>
</gene>
<reference evidence="2" key="1">
    <citation type="journal article" date="2023" name="Nat. Plants">
        <title>Single-cell RNA sequencing provides a high-resolution roadmap for understanding the multicellular compartmentation of specialized metabolism.</title>
        <authorList>
            <person name="Sun S."/>
            <person name="Shen X."/>
            <person name="Li Y."/>
            <person name="Li Y."/>
            <person name="Wang S."/>
            <person name="Li R."/>
            <person name="Zhang H."/>
            <person name="Shen G."/>
            <person name="Guo B."/>
            <person name="Wei J."/>
            <person name="Xu J."/>
            <person name="St-Pierre B."/>
            <person name="Chen S."/>
            <person name="Sun C."/>
        </authorList>
    </citation>
    <scope>NUCLEOTIDE SEQUENCE [LARGE SCALE GENOMIC DNA]</scope>
</reference>
<dbReference type="Proteomes" id="UP001060085">
    <property type="component" value="Linkage Group LG07"/>
</dbReference>
<proteinExistence type="predicted"/>
<accession>A0ACC0A3X9</accession>
<protein>
    <submittedName>
        <fullName evidence="1">Uncharacterized protein</fullName>
    </submittedName>
</protein>
<evidence type="ECO:0000313" key="2">
    <source>
        <dbReference type="Proteomes" id="UP001060085"/>
    </source>
</evidence>
<name>A0ACC0A3X9_CATRO</name>
<keyword evidence="2" id="KW-1185">Reference proteome</keyword>
<comment type="caution">
    <text evidence="1">The sequence shown here is derived from an EMBL/GenBank/DDBJ whole genome shotgun (WGS) entry which is preliminary data.</text>
</comment>
<evidence type="ECO:0000313" key="1">
    <source>
        <dbReference type="EMBL" id="KAI5654884.1"/>
    </source>
</evidence>
<sequence length="202" mass="23645">MPRREAAKDFRESVVNVMDTSSKEAWKLPSRVLSKEKTSLKMIDLRRLPDVFKFEILHNLWDLKKDSCESIVKMVLHDCNRKQMCSLKLREWVDGKVEVVGKAVRQISYIIIFWLKTNTVAILFLIKRSLVYVYCRYFKTQDYNARLITKLRGGKESLVNEVLKDLAFTKLYSMDSKISTSWTLVVFQLMTQVGAPNKEIHC</sequence>
<dbReference type="EMBL" id="CM044707">
    <property type="protein sequence ID" value="KAI5654884.1"/>
    <property type="molecule type" value="Genomic_DNA"/>
</dbReference>
<organism evidence="1 2">
    <name type="scientific">Catharanthus roseus</name>
    <name type="common">Madagascar periwinkle</name>
    <name type="synonym">Vinca rosea</name>
    <dbReference type="NCBI Taxonomy" id="4058"/>
    <lineage>
        <taxon>Eukaryota</taxon>
        <taxon>Viridiplantae</taxon>
        <taxon>Streptophyta</taxon>
        <taxon>Embryophyta</taxon>
        <taxon>Tracheophyta</taxon>
        <taxon>Spermatophyta</taxon>
        <taxon>Magnoliopsida</taxon>
        <taxon>eudicotyledons</taxon>
        <taxon>Gunneridae</taxon>
        <taxon>Pentapetalae</taxon>
        <taxon>asterids</taxon>
        <taxon>lamiids</taxon>
        <taxon>Gentianales</taxon>
        <taxon>Apocynaceae</taxon>
        <taxon>Rauvolfioideae</taxon>
        <taxon>Vinceae</taxon>
        <taxon>Catharanthinae</taxon>
        <taxon>Catharanthus</taxon>
    </lineage>
</organism>